<dbReference type="InterPro" id="IPR000257">
    <property type="entry name" value="Uroporphyrinogen_deCOase"/>
</dbReference>
<dbReference type="GO" id="GO:0004853">
    <property type="term" value="F:uroporphyrinogen decarboxylase activity"/>
    <property type="evidence" value="ECO:0007669"/>
    <property type="project" value="InterPro"/>
</dbReference>
<organism evidence="2 3">
    <name type="scientific">Candidatus Raymondbacteria bacterium RIFOXYD12_FULL_49_13</name>
    <dbReference type="NCBI Taxonomy" id="1817890"/>
    <lineage>
        <taxon>Bacteria</taxon>
        <taxon>Raymondiibacteriota</taxon>
    </lineage>
</organism>
<reference evidence="2 3" key="1">
    <citation type="journal article" date="2016" name="Nat. Commun.">
        <title>Thousands of microbial genomes shed light on interconnected biogeochemical processes in an aquifer system.</title>
        <authorList>
            <person name="Anantharaman K."/>
            <person name="Brown C.T."/>
            <person name="Hug L.A."/>
            <person name="Sharon I."/>
            <person name="Castelle C.J."/>
            <person name="Probst A.J."/>
            <person name="Thomas B.C."/>
            <person name="Singh A."/>
            <person name="Wilkins M.J."/>
            <person name="Karaoz U."/>
            <person name="Brodie E.L."/>
            <person name="Williams K.H."/>
            <person name="Hubbard S.S."/>
            <person name="Banfield J.F."/>
        </authorList>
    </citation>
    <scope>NUCLEOTIDE SEQUENCE [LARGE SCALE GENOMIC DNA]</scope>
</reference>
<dbReference type="InterPro" id="IPR038071">
    <property type="entry name" value="UROD/MetE-like_sf"/>
</dbReference>
<dbReference type="EMBL" id="MFYX01000067">
    <property type="protein sequence ID" value="OGK04661.1"/>
    <property type="molecule type" value="Genomic_DNA"/>
</dbReference>
<dbReference type="AlphaFoldDB" id="A0A1F7FDJ2"/>
<accession>A0A1F7FDJ2</accession>
<name>A0A1F7FDJ2_UNCRA</name>
<evidence type="ECO:0000313" key="3">
    <source>
        <dbReference type="Proteomes" id="UP000179243"/>
    </source>
</evidence>
<dbReference type="SUPFAM" id="SSF51726">
    <property type="entry name" value="UROD/MetE-like"/>
    <property type="match status" value="1"/>
</dbReference>
<dbReference type="PANTHER" id="PTHR47099:SF1">
    <property type="entry name" value="METHYLCOBAMIDE:COM METHYLTRANSFERASE MTBA"/>
    <property type="match status" value="1"/>
</dbReference>
<feature type="domain" description="Uroporphyrinogen decarboxylase (URO-D)" evidence="1">
    <location>
        <begin position="143"/>
        <end position="250"/>
    </location>
</feature>
<gene>
    <name evidence="2" type="ORF">A2519_21015</name>
</gene>
<dbReference type="Proteomes" id="UP000179243">
    <property type="component" value="Unassembled WGS sequence"/>
</dbReference>
<protein>
    <recommendedName>
        <fullName evidence="1">Uroporphyrinogen decarboxylase (URO-D) domain-containing protein</fullName>
    </recommendedName>
</protein>
<feature type="non-terminal residue" evidence="2">
    <location>
        <position position="270"/>
    </location>
</feature>
<dbReference type="PANTHER" id="PTHR47099">
    <property type="entry name" value="METHYLCOBAMIDE:COM METHYLTRANSFERASE MTBA"/>
    <property type="match status" value="1"/>
</dbReference>
<dbReference type="Gene3D" id="3.20.20.210">
    <property type="match status" value="1"/>
</dbReference>
<comment type="caution">
    <text evidence="2">The sequence shown here is derived from an EMBL/GenBank/DDBJ whole genome shotgun (WGS) entry which is preliminary data.</text>
</comment>
<proteinExistence type="predicted"/>
<dbReference type="Pfam" id="PF01208">
    <property type="entry name" value="URO-D"/>
    <property type="match status" value="1"/>
</dbReference>
<evidence type="ECO:0000313" key="2">
    <source>
        <dbReference type="EMBL" id="OGK04661.1"/>
    </source>
</evidence>
<dbReference type="GO" id="GO:0006779">
    <property type="term" value="P:porphyrin-containing compound biosynthetic process"/>
    <property type="evidence" value="ECO:0007669"/>
    <property type="project" value="InterPro"/>
</dbReference>
<sequence>MEIRKRVLTTLNHRQPDKIPYNINFTLAAREKMVKYYNDPEFDKKLGNCFCKLSTEPDGAWQEIKPDIWRDQFGVHWDRSVDKDIGVVCNTAITAETFDEFVFPNPNDPSRYAAYSKIIKDNPHGLYFSSIGFSLFERAWTLTGMENLLMYMITDPDFVHRLMDKILDFNLRIIERACSFDIDIMHFGDDWGQQNGLIMGADMWREYIKPRVKKMYGLARSKDKFVSIHSCGKIDEIFPDLIECGLNIFNPFQPEVIDVAKMKETFGQSL</sequence>
<dbReference type="InterPro" id="IPR052024">
    <property type="entry name" value="Methanogen_methyltrans"/>
</dbReference>
<evidence type="ECO:0000259" key="1">
    <source>
        <dbReference type="Pfam" id="PF01208"/>
    </source>
</evidence>